<feature type="region of interest" description="Disordered" evidence="1">
    <location>
        <begin position="393"/>
        <end position="441"/>
    </location>
</feature>
<accession>A0A6A6BBL9</accession>
<feature type="compositionally biased region" description="Basic and acidic residues" evidence="1">
    <location>
        <begin position="393"/>
        <end position="414"/>
    </location>
</feature>
<sequence>MMDIEDEKKDKTTKSVEKVMHRRHGGEGQGVTGQNENKDIKHNGVASTKLNMTTHQNSPAKTNIKQEPKNSTTKAVDIGKGQERESEGRNLGHENAERKAHKDFISNVTTTKSKATSQQAPPAKDIIEKESMDTTIDIEMGEDHQGEGNNLEHANTDRQPHESRTDRTKPSAATLPLRSTSTPPANCADIHVYPRANSVPPSPAHAMLSYSPNASALHPFIRELLARYNDPSAPFVDTEYPYIQFALTQLHACAPSVEDLIAARRLCMFFRGRQTSVWRMGPLREWIEEVARKEADGQRGDGVAGMPKLEQLTDEQAQADIRLAVQKVAMYMAAEPEYVGDVCAELGIRVERLSPDQRMVGELQDNDGKQHGWQVSQDGADVAEAAQAVAYDHTQEENQRVPKRFLGEQQRDDDTAAPPAKKLRADADTDMDTNTTRKKIGPECIPLGMERLID</sequence>
<dbReference type="GeneID" id="54299652"/>
<feature type="compositionally biased region" description="Polar residues" evidence="1">
    <location>
        <begin position="45"/>
        <end position="74"/>
    </location>
</feature>
<protein>
    <submittedName>
        <fullName evidence="2">Uncharacterized protein</fullName>
    </submittedName>
</protein>
<name>A0A6A6BBL9_9PEZI</name>
<feature type="compositionally biased region" description="Polar residues" evidence="1">
    <location>
        <begin position="106"/>
        <end position="120"/>
    </location>
</feature>
<dbReference type="Proteomes" id="UP000799438">
    <property type="component" value="Unassembled WGS sequence"/>
</dbReference>
<evidence type="ECO:0000313" key="2">
    <source>
        <dbReference type="EMBL" id="KAF2141446.1"/>
    </source>
</evidence>
<feature type="region of interest" description="Disordered" evidence="1">
    <location>
        <begin position="1"/>
        <end position="129"/>
    </location>
</feature>
<dbReference type="RefSeq" id="XP_033397159.1">
    <property type="nucleotide sequence ID" value="XM_033542155.1"/>
</dbReference>
<feature type="region of interest" description="Disordered" evidence="1">
    <location>
        <begin position="141"/>
        <end position="183"/>
    </location>
</feature>
<feature type="compositionally biased region" description="Basic and acidic residues" evidence="1">
    <location>
        <begin position="80"/>
        <end position="104"/>
    </location>
</feature>
<feature type="compositionally biased region" description="Basic and acidic residues" evidence="1">
    <location>
        <begin position="1"/>
        <end position="19"/>
    </location>
</feature>
<dbReference type="EMBL" id="ML995487">
    <property type="protein sequence ID" value="KAF2141446.1"/>
    <property type="molecule type" value="Genomic_DNA"/>
</dbReference>
<reference evidence="2" key="1">
    <citation type="journal article" date="2020" name="Stud. Mycol.">
        <title>101 Dothideomycetes genomes: a test case for predicting lifestyles and emergence of pathogens.</title>
        <authorList>
            <person name="Haridas S."/>
            <person name="Albert R."/>
            <person name="Binder M."/>
            <person name="Bloem J."/>
            <person name="Labutti K."/>
            <person name="Salamov A."/>
            <person name="Andreopoulos B."/>
            <person name="Baker S."/>
            <person name="Barry K."/>
            <person name="Bills G."/>
            <person name="Bluhm B."/>
            <person name="Cannon C."/>
            <person name="Castanera R."/>
            <person name="Culley D."/>
            <person name="Daum C."/>
            <person name="Ezra D."/>
            <person name="Gonzalez J."/>
            <person name="Henrissat B."/>
            <person name="Kuo A."/>
            <person name="Liang C."/>
            <person name="Lipzen A."/>
            <person name="Lutzoni F."/>
            <person name="Magnuson J."/>
            <person name="Mondo S."/>
            <person name="Nolan M."/>
            <person name="Ohm R."/>
            <person name="Pangilinan J."/>
            <person name="Park H.-J."/>
            <person name="Ramirez L."/>
            <person name="Alfaro M."/>
            <person name="Sun H."/>
            <person name="Tritt A."/>
            <person name="Yoshinaga Y."/>
            <person name="Zwiers L.-H."/>
            <person name="Turgeon B."/>
            <person name="Goodwin S."/>
            <person name="Spatafora J."/>
            <person name="Crous P."/>
            <person name="Grigoriev I."/>
        </authorList>
    </citation>
    <scope>NUCLEOTIDE SEQUENCE</scope>
    <source>
        <strain evidence="2">CBS 121167</strain>
    </source>
</reference>
<feature type="compositionally biased region" description="Basic and acidic residues" evidence="1">
    <location>
        <begin position="154"/>
        <end position="169"/>
    </location>
</feature>
<gene>
    <name evidence="2" type="ORF">K452DRAFT_298815</name>
</gene>
<keyword evidence="3" id="KW-1185">Reference proteome</keyword>
<evidence type="ECO:0000256" key="1">
    <source>
        <dbReference type="SAM" id="MobiDB-lite"/>
    </source>
</evidence>
<evidence type="ECO:0000313" key="3">
    <source>
        <dbReference type="Proteomes" id="UP000799438"/>
    </source>
</evidence>
<dbReference type="AlphaFoldDB" id="A0A6A6BBL9"/>
<proteinExistence type="predicted"/>
<organism evidence="2 3">
    <name type="scientific">Aplosporella prunicola CBS 121167</name>
    <dbReference type="NCBI Taxonomy" id="1176127"/>
    <lineage>
        <taxon>Eukaryota</taxon>
        <taxon>Fungi</taxon>
        <taxon>Dikarya</taxon>
        <taxon>Ascomycota</taxon>
        <taxon>Pezizomycotina</taxon>
        <taxon>Dothideomycetes</taxon>
        <taxon>Dothideomycetes incertae sedis</taxon>
        <taxon>Botryosphaeriales</taxon>
        <taxon>Aplosporellaceae</taxon>
        <taxon>Aplosporella</taxon>
    </lineage>
</organism>